<comment type="caution">
    <text evidence="1">The sequence shown here is derived from an EMBL/GenBank/DDBJ whole genome shotgun (WGS) entry which is preliminary data.</text>
</comment>
<reference evidence="1" key="1">
    <citation type="submission" date="2020-08" db="EMBL/GenBank/DDBJ databases">
        <title>Lewinella bacteria from marine environments.</title>
        <authorList>
            <person name="Zhong Y."/>
        </authorList>
    </citation>
    <scope>NUCLEOTIDE SEQUENCE</scope>
    <source>
        <strain evidence="1">KCTC 42187</strain>
    </source>
</reference>
<accession>A0A923T8R9</accession>
<protein>
    <submittedName>
        <fullName evidence="1">Uncharacterized protein</fullName>
    </submittedName>
</protein>
<gene>
    <name evidence="1" type="ORF">H9S92_11815</name>
</gene>
<proteinExistence type="predicted"/>
<keyword evidence="2" id="KW-1185">Reference proteome</keyword>
<organism evidence="1 2">
    <name type="scientific">Neolewinella lacunae</name>
    <dbReference type="NCBI Taxonomy" id="1517758"/>
    <lineage>
        <taxon>Bacteria</taxon>
        <taxon>Pseudomonadati</taxon>
        <taxon>Bacteroidota</taxon>
        <taxon>Saprospiria</taxon>
        <taxon>Saprospirales</taxon>
        <taxon>Lewinellaceae</taxon>
        <taxon>Neolewinella</taxon>
    </lineage>
</organism>
<dbReference type="RefSeq" id="WP_187466925.1">
    <property type="nucleotide sequence ID" value="NZ_JACSIT010000106.1"/>
</dbReference>
<dbReference type="EMBL" id="JACSIT010000106">
    <property type="protein sequence ID" value="MBC6994854.1"/>
    <property type="molecule type" value="Genomic_DNA"/>
</dbReference>
<name>A0A923T8R9_9BACT</name>
<evidence type="ECO:0000313" key="2">
    <source>
        <dbReference type="Proteomes" id="UP000650081"/>
    </source>
</evidence>
<dbReference type="AlphaFoldDB" id="A0A923T8R9"/>
<dbReference type="Proteomes" id="UP000650081">
    <property type="component" value="Unassembled WGS sequence"/>
</dbReference>
<sequence length="109" mass="12282">MSSLQQQSAELLSQALELPTDRLGQLDEAALLQHLADAIDYWMQHRMEQLMSLCYTLDVNEAAVAEVFHPAAPEPANLGLARLLYARQLRRLTTKATYKTEPLDDADAW</sequence>
<evidence type="ECO:0000313" key="1">
    <source>
        <dbReference type="EMBL" id="MBC6994854.1"/>
    </source>
</evidence>